<protein>
    <submittedName>
        <fullName evidence="2">Uncharacterized protein</fullName>
    </submittedName>
</protein>
<organism evidence="2 3">
    <name type="scientific">Pythium insidiosum</name>
    <name type="common">Pythiosis disease agent</name>
    <dbReference type="NCBI Taxonomy" id="114742"/>
    <lineage>
        <taxon>Eukaryota</taxon>
        <taxon>Sar</taxon>
        <taxon>Stramenopiles</taxon>
        <taxon>Oomycota</taxon>
        <taxon>Peronosporomycetes</taxon>
        <taxon>Pythiales</taxon>
        <taxon>Pythiaceae</taxon>
        <taxon>Pythium</taxon>
    </lineage>
</organism>
<dbReference type="AlphaFoldDB" id="A0AAD5Q737"/>
<proteinExistence type="predicted"/>
<sequence>MLRRLFQGPATSSRVLAVADDDDVDADAATGADAQTAATVSARHRSSSVRPTARSSFGLRSLVDATVDNTNVDDDDEDDEDDEADDAFDVDASPLPTALRPEGGEVYEVSARRRTRRISTVERLLVEKTSAMLSNPLAHLAVNMHREIKRRRQQVERATGLASFSASTISRSSILRPISKRLSRWSEHEGAKTVTTTDSSGSSSRGCSGRFSSPSSFST</sequence>
<feature type="region of interest" description="Disordered" evidence="1">
    <location>
        <begin position="186"/>
        <end position="219"/>
    </location>
</feature>
<accession>A0AAD5Q737</accession>
<dbReference type="EMBL" id="JAKCXM010000389">
    <property type="protein sequence ID" value="KAJ0394725.1"/>
    <property type="molecule type" value="Genomic_DNA"/>
</dbReference>
<feature type="region of interest" description="Disordered" evidence="1">
    <location>
        <begin position="32"/>
        <end position="54"/>
    </location>
</feature>
<dbReference type="Proteomes" id="UP001209570">
    <property type="component" value="Unassembled WGS sequence"/>
</dbReference>
<reference evidence="2" key="1">
    <citation type="submission" date="2021-12" db="EMBL/GenBank/DDBJ databases">
        <title>Prjna785345.</title>
        <authorList>
            <person name="Rujirawat T."/>
            <person name="Krajaejun T."/>
        </authorList>
    </citation>
    <scope>NUCLEOTIDE SEQUENCE</scope>
    <source>
        <strain evidence="2">Pi057C3</strain>
    </source>
</reference>
<keyword evidence="3" id="KW-1185">Reference proteome</keyword>
<evidence type="ECO:0000313" key="2">
    <source>
        <dbReference type="EMBL" id="KAJ0394725.1"/>
    </source>
</evidence>
<feature type="region of interest" description="Disordered" evidence="1">
    <location>
        <begin position="67"/>
        <end position="94"/>
    </location>
</feature>
<feature type="compositionally biased region" description="Low complexity" evidence="1">
    <location>
        <begin position="199"/>
        <end position="219"/>
    </location>
</feature>
<evidence type="ECO:0000256" key="1">
    <source>
        <dbReference type="SAM" id="MobiDB-lite"/>
    </source>
</evidence>
<feature type="compositionally biased region" description="Acidic residues" evidence="1">
    <location>
        <begin position="71"/>
        <end position="89"/>
    </location>
</feature>
<name>A0AAD5Q737_PYTIN</name>
<gene>
    <name evidence="2" type="ORF">P43SY_004005</name>
</gene>
<comment type="caution">
    <text evidence="2">The sequence shown here is derived from an EMBL/GenBank/DDBJ whole genome shotgun (WGS) entry which is preliminary data.</text>
</comment>
<evidence type="ECO:0000313" key="3">
    <source>
        <dbReference type="Proteomes" id="UP001209570"/>
    </source>
</evidence>